<keyword evidence="3" id="KW-1185">Reference proteome</keyword>
<feature type="compositionally biased region" description="Basic and acidic residues" evidence="1">
    <location>
        <begin position="222"/>
        <end position="246"/>
    </location>
</feature>
<protein>
    <submittedName>
        <fullName evidence="2">Uncharacterized protein</fullName>
    </submittedName>
</protein>
<name>K0TGV7_THAOC</name>
<reference evidence="2 3" key="1">
    <citation type="journal article" date="2012" name="Genome Biol.">
        <title>Genome and low-iron response of an oceanic diatom adapted to chronic iron limitation.</title>
        <authorList>
            <person name="Lommer M."/>
            <person name="Specht M."/>
            <person name="Roy A.S."/>
            <person name="Kraemer L."/>
            <person name="Andreson R."/>
            <person name="Gutowska M.A."/>
            <person name="Wolf J."/>
            <person name="Bergner S.V."/>
            <person name="Schilhabel M.B."/>
            <person name="Klostermeier U.C."/>
            <person name="Beiko R.G."/>
            <person name="Rosenstiel P."/>
            <person name="Hippler M."/>
            <person name="Laroche J."/>
        </authorList>
    </citation>
    <scope>NUCLEOTIDE SEQUENCE [LARGE SCALE GENOMIC DNA]</scope>
    <source>
        <strain evidence="2 3">CCMP1005</strain>
    </source>
</reference>
<dbReference type="EMBL" id="AGNL01002440">
    <property type="protein sequence ID" value="EJK76219.1"/>
    <property type="molecule type" value="Genomic_DNA"/>
</dbReference>
<proteinExistence type="predicted"/>
<organism evidence="2 3">
    <name type="scientific">Thalassiosira oceanica</name>
    <name type="common">Marine diatom</name>
    <dbReference type="NCBI Taxonomy" id="159749"/>
    <lineage>
        <taxon>Eukaryota</taxon>
        <taxon>Sar</taxon>
        <taxon>Stramenopiles</taxon>
        <taxon>Ochrophyta</taxon>
        <taxon>Bacillariophyta</taxon>
        <taxon>Coscinodiscophyceae</taxon>
        <taxon>Thalassiosirophycidae</taxon>
        <taxon>Thalassiosirales</taxon>
        <taxon>Thalassiosiraceae</taxon>
        <taxon>Thalassiosira</taxon>
    </lineage>
</organism>
<feature type="compositionally biased region" description="Basic residues" evidence="1">
    <location>
        <begin position="176"/>
        <end position="185"/>
    </location>
</feature>
<feature type="compositionally biased region" description="Basic and acidic residues" evidence="1">
    <location>
        <begin position="140"/>
        <end position="160"/>
    </location>
</feature>
<gene>
    <name evidence="2" type="ORF">THAOC_02033</name>
</gene>
<accession>K0TGV7</accession>
<comment type="caution">
    <text evidence="2">The sequence shown here is derived from an EMBL/GenBank/DDBJ whole genome shotgun (WGS) entry which is preliminary data.</text>
</comment>
<sequence>MVAPQRNGQPGVPNASSAGAFGAFPRVRSPNKDQPRGRRAAQASVAENDSPISPSLSIPTASATRAGVPTNDQSRLTPVDCRKPARHRSPRSRDNLEDELDAAIGHDPAGHRPHPGGRAVHLDPRGPRLRRRRHAPQHHHRDEVHPPAPQHDLEEQAGDREGEEEVGGRRGSGGSRGRRGQRRRRVGAEGERRGRLPPRRGRTARAGPGQPLRGVDTLDAPVELRPDAQRHTRHGDAGRWHGREAAGRQPRRGRAV</sequence>
<feature type="compositionally biased region" description="Polar residues" evidence="1">
    <location>
        <begin position="45"/>
        <end position="63"/>
    </location>
</feature>
<evidence type="ECO:0000256" key="1">
    <source>
        <dbReference type="SAM" id="MobiDB-lite"/>
    </source>
</evidence>
<feature type="region of interest" description="Disordered" evidence="1">
    <location>
        <begin position="1"/>
        <end position="256"/>
    </location>
</feature>
<feature type="compositionally biased region" description="Basic residues" evidence="1">
    <location>
        <begin position="127"/>
        <end position="139"/>
    </location>
</feature>
<dbReference type="AlphaFoldDB" id="K0TGV7"/>
<evidence type="ECO:0000313" key="3">
    <source>
        <dbReference type="Proteomes" id="UP000266841"/>
    </source>
</evidence>
<evidence type="ECO:0000313" key="2">
    <source>
        <dbReference type="EMBL" id="EJK76219.1"/>
    </source>
</evidence>
<dbReference type="Proteomes" id="UP000266841">
    <property type="component" value="Unassembled WGS sequence"/>
</dbReference>